<dbReference type="InterPro" id="IPR036390">
    <property type="entry name" value="WH_DNA-bd_sf"/>
</dbReference>
<dbReference type="InterPro" id="IPR052526">
    <property type="entry name" value="HTH-type_Bedaq_tolerance"/>
</dbReference>
<dbReference type="SMART" id="SM00347">
    <property type="entry name" value="HTH_MARR"/>
    <property type="match status" value="1"/>
</dbReference>
<dbReference type="PROSITE" id="PS50995">
    <property type="entry name" value="HTH_MARR_2"/>
    <property type="match status" value="1"/>
</dbReference>
<evidence type="ECO:0000256" key="1">
    <source>
        <dbReference type="ARBA" id="ARBA00023015"/>
    </source>
</evidence>
<dbReference type="Proteomes" id="UP000649955">
    <property type="component" value="Unassembled WGS sequence"/>
</dbReference>
<keyword evidence="3" id="KW-0804">Transcription</keyword>
<dbReference type="Pfam" id="PF01047">
    <property type="entry name" value="MarR"/>
    <property type="match status" value="1"/>
</dbReference>
<dbReference type="InterPro" id="IPR000835">
    <property type="entry name" value="HTH_MarR-typ"/>
</dbReference>
<dbReference type="InterPro" id="IPR022689">
    <property type="entry name" value="Iron_dep_repressor"/>
</dbReference>
<accession>A0ABQ3JX12</accession>
<evidence type="ECO:0000313" key="6">
    <source>
        <dbReference type="Proteomes" id="UP000649955"/>
    </source>
</evidence>
<protein>
    <submittedName>
        <fullName evidence="5">MarR family transcriptional regulator</fullName>
    </submittedName>
</protein>
<dbReference type="Gene3D" id="1.10.10.10">
    <property type="entry name" value="Winged helix-like DNA-binding domain superfamily/Winged helix DNA-binding domain"/>
    <property type="match status" value="1"/>
</dbReference>
<keyword evidence="1" id="KW-0805">Transcription regulation</keyword>
<dbReference type="InterPro" id="IPR036388">
    <property type="entry name" value="WH-like_DNA-bd_sf"/>
</dbReference>
<dbReference type="PROSITE" id="PS01117">
    <property type="entry name" value="HTH_MARR_1"/>
    <property type="match status" value="1"/>
</dbReference>
<keyword evidence="6" id="KW-1185">Reference proteome</keyword>
<dbReference type="InterPro" id="IPR023187">
    <property type="entry name" value="Tscrpt_reg_MarR-type_CS"/>
</dbReference>
<dbReference type="RefSeq" id="WP_191306420.1">
    <property type="nucleotide sequence ID" value="NZ_BNAW01000002.1"/>
</dbReference>
<dbReference type="PANTHER" id="PTHR39515:SF2">
    <property type="entry name" value="HTH-TYPE TRANSCRIPTIONAL REGULATOR RV0880"/>
    <property type="match status" value="1"/>
</dbReference>
<comment type="caution">
    <text evidence="5">The sequence shown here is derived from an EMBL/GenBank/DDBJ whole genome shotgun (WGS) entry which is preliminary data.</text>
</comment>
<dbReference type="PRINTS" id="PR00598">
    <property type="entry name" value="HTHMARR"/>
</dbReference>
<evidence type="ECO:0000259" key="4">
    <source>
        <dbReference type="PROSITE" id="PS50995"/>
    </source>
</evidence>
<organism evidence="5 6">
    <name type="scientific">Amycolatopsis bullii</name>
    <dbReference type="NCBI Taxonomy" id="941987"/>
    <lineage>
        <taxon>Bacteria</taxon>
        <taxon>Bacillati</taxon>
        <taxon>Actinomycetota</taxon>
        <taxon>Actinomycetes</taxon>
        <taxon>Pseudonocardiales</taxon>
        <taxon>Pseudonocardiaceae</taxon>
        <taxon>Amycolatopsis</taxon>
    </lineage>
</organism>
<sequence>MDDTAEALDEMVGLVVRHLTGREGLSMTALACMSRLQHEGPLRLTTLATAEAVSQPSMSQLVQRLERQGLVSRIADPEDGRASLVALTEPGRALLAERRAARHQRLADLLAVLPDEDAAALRLAMTVALPVVRRLVDAARHPSSAAAEA</sequence>
<name>A0ABQ3JX12_9PSEU</name>
<dbReference type="SMART" id="SM00529">
    <property type="entry name" value="HTH_DTXR"/>
    <property type="match status" value="1"/>
</dbReference>
<keyword evidence="2" id="KW-0238">DNA-binding</keyword>
<dbReference type="SUPFAM" id="SSF46785">
    <property type="entry name" value="Winged helix' DNA-binding domain"/>
    <property type="match status" value="1"/>
</dbReference>
<gene>
    <name evidence="5" type="ORF">GCM10017567_05390</name>
</gene>
<dbReference type="EMBL" id="BNAW01000002">
    <property type="protein sequence ID" value="GHF93891.1"/>
    <property type="molecule type" value="Genomic_DNA"/>
</dbReference>
<dbReference type="PANTHER" id="PTHR39515">
    <property type="entry name" value="CONSERVED PROTEIN"/>
    <property type="match status" value="1"/>
</dbReference>
<evidence type="ECO:0000313" key="5">
    <source>
        <dbReference type="EMBL" id="GHF93891.1"/>
    </source>
</evidence>
<feature type="domain" description="HTH marR-type" evidence="4">
    <location>
        <begin position="1"/>
        <end position="137"/>
    </location>
</feature>
<evidence type="ECO:0000256" key="3">
    <source>
        <dbReference type="ARBA" id="ARBA00023163"/>
    </source>
</evidence>
<proteinExistence type="predicted"/>
<reference evidence="6" key="1">
    <citation type="journal article" date="2019" name="Int. J. Syst. Evol. Microbiol.">
        <title>The Global Catalogue of Microorganisms (GCM) 10K type strain sequencing project: providing services to taxonomists for standard genome sequencing and annotation.</title>
        <authorList>
            <consortium name="The Broad Institute Genomics Platform"/>
            <consortium name="The Broad Institute Genome Sequencing Center for Infectious Disease"/>
            <person name="Wu L."/>
            <person name="Ma J."/>
        </authorList>
    </citation>
    <scope>NUCLEOTIDE SEQUENCE [LARGE SCALE GENOMIC DNA]</scope>
    <source>
        <strain evidence="6">CGMCC 4.7680</strain>
    </source>
</reference>
<evidence type="ECO:0000256" key="2">
    <source>
        <dbReference type="ARBA" id="ARBA00023125"/>
    </source>
</evidence>